<dbReference type="EMBL" id="AWOR01000042">
    <property type="protein sequence ID" value="KGH30594.1"/>
    <property type="molecule type" value="Genomic_DNA"/>
</dbReference>
<name>A0A096FKZ7_COMTE</name>
<gene>
    <name evidence="8" type="ORF">P353_08885</name>
</gene>
<dbReference type="GO" id="GO:0008727">
    <property type="term" value="F:GDP-mannose mannosyl hydrolase activity"/>
    <property type="evidence" value="ECO:0007669"/>
    <property type="project" value="InterPro"/>
</dbReference>
<evidence type="ECO:0000256" key="1">
    <source>
        <dbReference type="ARBA" id="ARBA00022723"/>
    </source>
</evidence>
<comment type="caution">
    <text evidence="8">The sequence shown here is derived from an EMBL/GenBank/DDBJ whole genome shotgun (WGS) entry which is preliminary data.</text>
</comment>
<evidence type="ECO:0000259" key="7">
    <source>
        <dbReference type="PROSITE" id="PS51462"/>
    </source>
</evidence>
<evidence type="ECO:0000256" key="2">
    <source>
        <dbReference type="ARBA" id="ARBA00022801"/>
    </source>
</evidence>
<evidence type="ECO:0000256" key="6">
    <source>
        <dbReference type="PIRSR" id="PIRSR037599-4"/>
    </source>
</evidence>
<dbReference type="InterPro" id="IPR000086">
    <property type="entry name" value="NUDIX_hydrolase_dom"/>
</dbReference>
<keyword evidence="2 8" id="KW-0378">Hydrolase</keyword>
<feature type="site" description="Critical for catalysis" evidence="4">
    <location>
        <position position="128"/>
    </location>
</feature>
<dbReference type="PROSITE" id="PS51462">
    <property type="entry name" value="NUDIX"/>
    <property type="match status" value="1"/>
</dbReference>
<dbReference type="SUPFAM" id="SSF55811">
    <property type="entry name" value="Nudix"/>
    <property type="match status" value="1"/>
</dbReference>
<dbReference type="PANTHER" id="PTHR43046">
    <property type="entry name" value="GDP-MANNOSE MANNOSYL HYDROLASE"/>
    <property type="match status" value="1"/>
</dbReference>
<protein>
    <submittedName>
        <fullName evidence="8">GDP-mannose mannosyl hydrolase</fullName>
    </submittedName>
</protein>
<feature type="domain" description="Nudix hydrolase" evidence="7">
    <location>
        <begin position="13"/>
        <end position="157"/>
    </location>
</feature>
<proteinExistence type="predicted"/>
<evidence type="ECO:0000313" key="9">
    <source>
        <dbReference type="Proteomes" id="UP000029553"/>
    </source>
</evidence>
<sequence>MLLSDDAFRTVIESAPLVSIDLVVSNDCGEILLGERLNRPAQGTWFVPGGRVRKDERLDTAFERLTLNELGRSSRREQARLLGVFEHFYDDNVFSNAPNSAGTHYVVLAYALSWGSQNWPHSWPRDQHARFRWWPLQVAARSEVVHMNSKAYFSFLS</sequence>
<dbReference type="PIRSF" id="PIRSF037599">
    <property type="entry name" value="GDPMH"/>
    <property type="match status" value="1"/>
</dbReference>
<accession>A0A096FKZ7</accession>
<dbReference type="Gene3D" id="3.90.79.10">
    <property type="entry name" value="Nucleoside Triphosphate Pyrophosphohydrolase"/>
    <property type="match status" value="1"/>
</dbReference>
<dbReference type="Proteomes" id="UP000029553">
    <property type="component" value="Unassembled WGS sequence"/>
</dbReference>
<dbReference type="AlphaFoldDB" id="A0A096FKZ7"/>
<dbReference type="InterPro" id="IPR033715">
    <property type="entry name" value="GDPMH"/>
</dbReference>
<evidence type="ECO:0000256" key="5">
    <source>
        <dbReference type="PIRSR" id="PIRSR037599-3"/>
    </source>
</evidence>
<keyword evidence="1 5" id="KW-0479">Metal-binding</keyword>
<dbReference type="GO" id="GO:0046872">
    <property type="term" value="F:metal ion binding"/>
    <property type="evidence" value="ECO:0007669"/>
    <property type="project" value="UniProtKB-KW"/>
</dbReference>
<feature type="binding site" evidence="5">
    <location>
        <position position="127"/>
    </location>
    <ligand>
        <name>Mg(2+)</name>
        <dbReference type="ChEBI" id="CHEBI:18420"/>
    </ligand>
</feature>
<reference evidence="8 9" key="1">
    <citation type="submission" date="2013-09" db="EMBL/GenBank/DDBJ databases">
        <title>High correlation between genotypes and phenotypes of environmental bacteria Comamonas testosteroni strains.</title>
        <authorList>
            <person name="Liu L."/>
            <person name="Zhu W."/>
            <person name="Xia X."/>
            <person name="Xu B."/>
            <person name="Luo M."/>
            <person name="Wang G."/>
        </authorList>
    </citation>
    <scope>NUCLEOTIDE SEQUENCE [LARGE SCALE GENOMIC DNA]</scope>
    <source>
        <strain evidence="8 9">JL40</strain>
    </source>
</reference>
<organism evidence="8 9">
    <name type="scientific">Comamonas testosteroni</name>
    <name type="common">Pseudomonas testosteroni</name>
    <dbReference type="NCBI Taxonomy" id="285"/>
    <lineage>
        <taxon>Bacteria</taxon>
        <taxon>Pseudomonadati</taxon>
        <taxon>Pseudomonadota</taxon>
        <taxon>Betaproteobacteria</taxon>
        <taxon>Burkholderiales</taxon>
        <taxon>Comamonadaceae</taxon>
        <taxon>Comamonas</taxon>
    </lineage>
</organism>
<comment type="cofactor">
    <cofactor evidence="5">
        <name>Mg(2+)</name>
        <dbReference type="ChEBI" id="CHEBI:18420"/>
    </cofactor>
    <text evidence="5">Binds 1 Mg(2+) ion per subunit.</text>
</comment>
<feature type="short sequence motif" description="Nudix box" evidence="6">
    <location>
        <begin position="50"/>
        <end position="71"/>
    </location>
</feature>
<dbReference type="PANTHER" id="PTHR43046:SF12">
    <property type="entry name" value="GDP-MANNOSE MANNOSYL HYDROLASE"/>
    <property type="match status" value="1"/>
</dbReference>
<dbReference type="Pfam" id="PF00293">
    <property type="entry name" value="NUDIX"/>
    <property type="match status" value="1"/>
</dbReference>
<evidence type="ECO:0000256" key="3">
    <source>
        <dbReference type="ARBA" id="ARBA00022842"/>
    </source>
</evidence>
<evidence type="ECO:0000256" key="4">
    <source>
        <dbReference type="PIRSR" id="PIRSR037599-1"/>
    </source>
</evidence>
<feature type="binding site" evidence="5">
    <location>
        <position position="49"/>
    </location>
    <ligand>
        <name>Mg(2+)</name>
        <dbReference type="ChEBI" id="CHEBI:18420"/>
    </ligand>
</feature>
<dbReference type="CDD" id="cd03430">
    <property type="entry name" value="NUDIX_GDPMH_NudD"/>
    <property type="match status" value="1"/>
</dbReference>
<dbReference type="NCBIfam" id="NF011963">
    <property type="entry name" value="PRK15434.1"/>
    <property type="match status" value="1"/>
</dbReference>
<evidence type="ECO:0000313" key="8">
    <source>
        <dbReference type="EMBL" id="KGH30594.1"/>
    </source>
</evidence>
<dbReference type="InterPro" id="IPR015797">
    <property type="entry name" value="NUDIX_hydrolase-like_dom_sf"/>
</dbReference>
<feature type="binding site" evidence="5">
    <location>
        <position position="69"/>
    </location>
    <ligand>
        <name>Mg(2+)</name>
        <dbReference type="ChEBI" id="CHEBI:18420"/>
    </ligand>
</feature>
<keyword evidence="3 5" id="KW-0460">Magnesium</keyword>